<gene>
    <name evidence="3" type="ORF">H6P87_00416</name>
</gene>
<name>A0A9E6SQ85_9RICK</name>
<dbReference type="Pfam" id="PF13547">
    <property type="entry name" value="GTA_TIM"/>
    <property type="match status" value="1"/>
</dbReference>
<dbReference type="SUPFAM" id="SSF51445">
    <property type="entry name" value="(Trans)glycosidases"/>
    <property type="match status" value="1"/>
</dbReference>
<dbReference type="Proteomes" id="UP000595296">
    <property type="component" value="Chromosome"/>
</dbReference>
<reference evidence="3 4" key="1">
    <citation type="journal article" date="2021" name="Int. J. Syst. Evol. Microbiol.">
        <title>Characterization of a novel transitional group Rickettsia species (Rickettsia tillamookensis sp. nov.) from the western black-legged tick, Ixodes pacificus.</title>
        <authorList>
            <person name="Gauthier D.T."/>
            <person name="Karpathy S.E."/>
            <person name="Grizzard S.L."/>
            <person name="Batra D."/>
            <person name="Rowe L.A."/>
            <person name="Paddock C.D."/>
        </authorList>
    </citation>
    <scope>NUCLEOTIDE SEQUENCE [LARGE SCALE GENOMIC DNA]</scope>
    <source>
        <strain evidence="3 4">Tillamook 23</strain>
    </source>
</reference>
<dbReference type="Pfam" id="PF13550">
    <property type="entry name" value="Phage-tail_3"/>
    <property type="match status" value="1"/>
</dbReference>
<dbReference type="RefSeq" id="WP_246438026.1">
    <property type="nucleotide sequence ID" value="NZ_CP060138.2"/>
</dbReference>
<dbReference type="CDD" id="cd19607">
    <property type="entry name" value="GTA_TIM-barrel-like"/>
    <property type="match status" value="1"/>
</dbReference>
<feature type="domain" description="Tip attachment protein J" evidence="2">
    <location>
        <begin position="716"/>
        <end position="874"/>
    </location>
</feature>
<dbReference type="InterPro" id="IPR017853">
    <property type="entry name" value="GH"/>
</dbReference>
<organism evidence="3 4">
    <name type="scientific">Rickettsia tillamookensis</name>
    <dbReference type="NCBI Taxonomy" id="2761623"/>
    <lineage>
        <taxon>Bacteria</taxon>
        <taxon>Pseudomonadati</taxon>
        <taxon>Pseudomonadota</taxon>
        <taxon>Alphaproteobacteria</taxon>
        <taxon>Rickettsiales</taxon>
        <taxon>Rickettsiaceae</taxon>
        <taxon>Rickettsieae</taxon>
        <taxon>Rickettsia</taxon>
        <taxon>spotted fever group</taxon>
    </lineage>
</organism>
<protein>
    <recommendedName>
        <fullName evidence="5">GTA TIM-barrel-like domain-containing protein</fullName>
    </recommendedName>
</protein>
<dbReference type="InterPro" id="IPR032876">
    <property type="entry name" value="J_dom"/>
</dbReference>
<evidence type="ECO:0008006" key="5">
    <source>
        <dbReference type="Google" id="ProtNLM"/>
    </source>
</evidence>
<accession>A0A9E6SQ85</accession>
<dbReference type="EMBL" id="CP060138">
    <property type="protein sequence ID" value="QQV74874.1"/>
    <property type="molecule type" value="Genomic_DNA"/>
</dbReference>
<evidence type="ECO:0000313" key="4">
    <source>
        <dbReference type="Proteomes" id="UP000595296"/>
    </source>
</evidence>
<evidence type="ECO:0000259" key="2">
    <source>
        <dbReference type="Pfam" id="PF13550"/>
    </source>
</evidence>
<dbReference type="InterPro" id="IPR025195">
    <property type="entry name" value="GTA_TIM_dom"/>
</dbReference>
<evidence type="ECO:0000259" key="1">
    <source>
        <dbReference type="Pfam" id="PF13547"/>
    </source>
</evidence>
<evidence type="ECO:0000313" key="3">
    <source>
        <dbReference type="EMBL" id="QQV74874.1"/>
    </source>
</evidence>
<dbReference type="Gene3D" id="3.20.20.80">
    <property type="entry name" value="Glycosidases"/>
    <property type="match status" value="1"/>
</dbReference>
<keyword evidence="4" id="KW-1185">Reference proteome</keyword>
<sequence length="874" mass="99645">MVNMFGSFFSSLGSSIGNTFGGGIFSSVGRFAGKMLGEYLDQLNHEPIEYDNIKNFKENFKYITANYGEAIPLIFGTARVNGKIIWADNIKEVANSTRHKEYFPYFHNLKSVTNFTEYSYFFSFAVSICEGEITEINRVWAGDEIINLGKYNFRLYKGSETQLPDPLIENYLGSGKTPAFRSLSYIVFEELPLEDFGNIIPNFSFEVTRKPNIYLPNNYAKVENLISSINMIPGSGEFVYDTEVQYKTLSSSYGGVISHEAINSHNHYNIADSIFSLNQLQTTCPNIKWIAPVVSWFGDSLDIGYCSIKPAIEFNDPLTSYSCTWQVGRYNRANAKIISKDEHDNPHYGGTVNDASLVHYLTELKRRNLKIMFYPMFFMDLSGKPWRGHVTGSANVVSNFFHKADGYNNFILHYARLVKDYVDAFIIGSELIGITSIKDSANNFPAVLELINLARLVKEILGSNVQVTYAADWSEYHHTSGGWYNLDPLFASPYIDFVGIDAYFPLTSSLSSQITKEEIMKGCRSGEGYDYYLDGNSNKQPLSAAYAWKNIGYWWENHHYNPDGNRTAWQPKMKKIWFTEFGFPSIDKAPNQPNVFFDPKCTDGGSPKYSSAGTDFSVQRTAIKGFVEYWQTQEYIEEMFLWTWDARPYPAWPHGNIWSDNHLWEKGHWVNGKFGTCSLAEIILELSARSGIDLKKIDISTIDEVVDGFILNKILSTIDVINSLRIFYFFDVIASECEKIKFLKRGAGNLEHLSSESLIKILDNSYLKQTEIPEENIISKLSINFIDRFNNYTNSYCYISNETDSNSPTLNVKIPIILSLPEIEKIGGLILKNASIESKVIKFLIPSIFHRFKPGDFLILHYNKLKYQIRIVNI</sequence>
<proteinExistence type="predicted"/>
<feature type="domain" description="GTA TIM-barrel-like" evidence="1">
    <location>
        <begin position="406"/>
        <end position="653"/>
    </location>
</feature>